<keyword evidence="2" id="KW-0255">Endonuclease</keyword>
<keyword evidence="2" id="KW-0378">Hydrolase</keyword>
<keyword evidence="2" id="KW-0540">Nuclease</keyword>
<dbReference type="InterPro" id="IPR038563">
    <property type="entry name" value="Endonuclease_7_sf"/>
</dbReference>
<dbReference type="RefSeq" id="WP_388633910.1">
    <property type="nucleotide sequence ID" value="NZ_JBIAUT010000017.1"/>
</dbReference>
<evidence type="ECO:0000313" key="3">
    <source>
        <dbReference type="Proteomes" id="UP001602123"/>
    </source>
</evidence>
<feature type="region of interest" description="Disordered" evidence="1">
    <location>
        <begin position="1"/>
        <end position="22"/>
    </location>
</feature>
<reference evidence="2 3" key="1">
    <citation type="submission" date="2024-10" db="EMBL/GenBank/DDBJ databases">
        <title>The Natural Products Discovery Center: Release of the First 8490 Sequenced Strains for Exploring Actinobacteria Biosynthetic Diversity.</title>
        <authorList>
            <person name="Kalkreuter E."/>
            <person name="Kautsar S.A."/>
            <person name="Yang D."/>
            <person name="Bader C.D."/>
            <person name="Teijaro C.N."/>
            <person name="Fluegel L."/>
            <person name="Davis C.M."/>
            <person name="Simpson J.R."/>
            <person name="Lauterbach L."/>
            <person name="Steele A.D."/>
            <person name="Gui C."/>
            <person name="Meng S."/>
            <person name="Li G."/>
            <person name="Viehrig K."/>
            <person name="Ye F."/>
            <person name="Su P."/>
            <person name="Kiefer A.F."/>
            <person name="Nichols A."/>
            <person name="Cepeda A.J."/>
            <person name="Yan W."/>
            <person name="Fan B."/>
            <person name="Jiang Y."/>
            <person name="Adhikari A."/>
            <person name="Zheng C.-J."/>
            <person name="Schuster L."/>
            <person name="Cowan T.M."/>
            <person name="Smanski M.J."/>
            <person name="Chevrette M.G."/>
            <person name="De Carvalho L.P.S."/>
            <person name="Shen B."/>
        </authorList>
    </citation>
    <scope>NUCLEOTIDE SEQUENCE [LARGE SCALE GENOMIC DNA]</scope>
    <source>
        <strain evidence="2 3">NPDC001650</strain>
    </source>
</reference>
<dbReference type="Proteomes" id="UP001602123">
    <property type="component" value="Unassembled WGS sequence"/>
</dbReference>
<comment type="caution">
    <text evidence="2">The sequence shown here is derived from an EMBL/GenBank/DDBJ whole genome shotgun (WGS) entry which is preliminary data.</text>
</comment>
<dbReference type="GO" id="GO:0004519">
    <property type="term" value="F:endonuclease activity"/>
    <property type="evidence" value="ECO:0007669"/>
    <property type="project" value="UniProtKB-KW"/>
</dbReference>
<proteinExistence type="predicted"/>
<dbReference type="Pfam" id="PF02945">
    <property type="entry name" value="Endonuclease_7"/>
    <property type="match status" value="1"/>
</dbReference>
<dbReference type="Gene3D" id="3.40.1800.10">
    <property type="entry name" value="His-Me finger endonucleases"/>
    <property type="match status" value="1"/>
</dbReference>
<dbReference type="InterPro" id="IPR044925">
    <property type="entry name" value="His-Me_finger_sf"/>
</dbReference>
<dbReference type="EMBL" id="JBIAUT010000017">
    <property type="protein sequence ID" value="MFF4220887.1"/>
    <property type="molecule type" value="Genomic_DNA"/>
</dbReference>
<accession>A0ABW6UC34</accession>
<dbReference type="SUPFAM" id="SSF54060">
    <property type="entry name" value="His-Me finger endonucleases"/>
    <property type="match status" value="1"/>
</dbReference>
<gene>
    <name evidence="2" type="ORF">ACFYZM_32080</name>
</gene>
<organism evidence="2 3">
    <name type="scientific">Streptomyces nondiastaticus</name>
    <dbReference type="NCBI Taxonomy" id="3154512"/>
    <lineage>
        <taxon>Bacteria</taxon>
        <taxon>Bacillati</taxon>
        <taxon>Actinomycetota</taxon>
        <taxon>Actinomycetes</taxon>
        <taxon>Kitasatosporales</taxon>
        <taxon>Streptomycetaceae</taxon>
        <taxon>Streptomyces</taxon>
    </lineage>
</organism>
<dbReference type="InterPro" id="IPR004211">
    <property type="entry name" value="Endonuclease_7"/>
</dbReference>
<evidence type="ECO:0000313" key="2">
    <source>
        <dbReference type="EMBL" id="MFF4220887.1"/>
    </source>
</evidence>
<protein>
    <submittedName>
        <fullName evidence="2">Endonuclease domain-containing protein</fullName>
    </submittedName>
</protein>
<name>A0ABW6UC34_9ACTN</name>
<sequence>MGHAPGEGLHSHDQSDVSASRYRRGMRGSYGIPLTRDTLCDCEGCGTTVKWRGEGRRSGHCLSCSQMARQGRRYNLTAGDVRAILELQGGVCALCGEGPEREEASSSYWHIDHDHRCCAPSDAAWSICGGCVRGLLCIGCNARGVAWYEFLPLDRRDWGRMNDYLANPPGRRLRLAGGLQFLLGGIVRDRLA</sequence>
<keyword evidence="3" id="KW-1185">Reference proteome</keyword>
<evidence type="ECO:0000256" key="1">
    <source>
        <dbReference type="SAM" id="MobiDB-lite"/>
    </source>
</evidence>